<gene>
    <name evidence="1" type="ORF">S12H4_22072</name>
</gene>
<dbReference type="AlphaFoldDB" id="X1S309"/>
<reference evidence="1" key="1">
    <citation type="journal article" date="2014" name="Front. Microbiol.">
        <title>High frequency of phylogenetically diverse reductive dehalogenase-homologous genes in deep subseafloor sedimentary metagenomes.</title>
        <authorList>
            <person name="Kawai M."/>
            <person name="Futagami T."/>
            <person name="Toyoda A."/>
            <person name="Takaki Y."/>
            <person name="Nishi S."/>
            <person name="Hori S."/>
            <person name="Arai W."/>
            <person name="Tsubouchi T."/>
            <person name="Morono Y."/>
            <person name="Uchiyama I."/>
            <person name="Ito T."/>
            <person name="Fujiyama A."/>
            <person name="Inagaki F."/>
            <person name="Takami H."/>
        </authorList>
    </citation>
    <scope>NUCLEOTIDE SEQUENCE</scope>
    <source>
        <strain evidence="1">Expedition CK06-06</strain>
    </source>
</reference>
<sequence>PDCCIRQFEKDFDVNDNSGVVCYQSAKRYLKQLKEMKIKKDPFDIEINKEKEVSTNFINGFIPCSPKCNTSLKLFSEYKLILKFLDSGIKK</sequence>
<dbReference type="EMBL" id="BARW01011447">
    <property type="protein sequence ID" value="GAI73521.1"/>
    <property type="molecule type" value="Genomic_DNA"/>
</dbReference>
<protein>
    <submittedName>
        <fullName evidence="1">Uncharacterized protein</fullName>
    </submittedName>
</protein>
<name>X1S309_9ZZZZ</name>
<evidence type="ECO:0000313" key="1">
    <source>
        <dbReference type="EMBL" id="GAI73521.1"/>
    </source>
</evidence>
<comment type="caution">
    <text evidence="1">The sequence shown here is derived from an EMBL/GenBank/DDBJ whole genome shotgun (WGS) entry which is preliminary data.</text>
</comment>
<accession>X1S309</accession>
<feature type="non-terminal residue" evidence="1">
    <location>
        <position position="1"/>
    </location>
</feature>
<organism evidence="1">
    <name type="scientific">marine sediment metagenome</name>
    <dbReference type="NCBI Taxonomy" id="412755"/>
    <lineage>
        <taxon>unclassified sequences</taxon>
        <taxon>metagenomes</taxon>
        <taxon>ecological metagenomes</taxon>
    </lineage>
</organism>
<proteinExistence type="predicted"/>